<evidence type="ECO:0000256" key="2">
    <source>
        <dbReference type="RuleBase" id="RU000682"/>
    </source>
</evidence>
<feature type="region of interest" description="Disordered" evidence="3">
    <location>
        <begin position="170"/>
        <end position="254"/>
    </location>
</feature>
<sequence length="355" mass="39071">MDAIGAITRAGSLLRRDSPLLPQHVLDDCLCQAPDLAEPLLGPQDPRLCAEPQPKLDQWAAYRGWSGTATLVELSNEPFDQDSQATALFVSNSETVICKKGPGESSLKNSSESQSDADDSCFLSSELPPWDPRVKRKDSSPVYSHTFFPLPLGSEDRPARLPTRDRVARLAGLSDRTMQAEEDEGIADETTVDDGEKGAMERHLLPKPRRDPISEARPSNTNMPLSNGPTRSRRKAGETEQDGAASPSSPGRIDDVAILADTASLYFTGEMGDGGGVKKHRRNRTTFTTFQLHELECSFEKGHYPDVYSREDLAIKIGLPEVRVQVCIAGRIVFWYQQREIVSSLGQKLYSPGFI</sequence>
<accession>A0A448XG58</accession>
<dbReference type="PANTHER" id="PTHR46271:SF4">
    <property type="entry name" value="HOMEOBOX PROTEIN, PUTATIVE-RELATED"/>
    <property type="match status" value="1"/>
</dbReference>
<dbReference type="OrthoDB" id="6159439at2759"/>
<comment type="caution">
    <text evidence="5">The sequence shown here is derived from an EMBL/GenBank/DDBJ whole genome shotgun (WGS) entry which is preliminary data.</text>
</comment>
<dbReference type="Pfam" id="PF00046">
    <property type="entry name" value="Homeodomain"/>
    <property type="match status" value="1"/>
</dbReference>
<dbReference type="GO" id="GO:0045944">
    <property type="term" value="P:positive regulation of transcription by RNA polymerase II"/>
    <property type="evidence" value="ECO:0007669"/>
    <property type="project" value="InterPro"/>
</dbReference>
<feature type="compositionally biased region" description="Basic and acidic residues" evidence="3">
    <location>
        <begin position="194"/>
        <end position="214"/>
    </location>
</feature>
<evidence type="ECO:0000313" key="6">
    <source>
        <dbReference type="Proteomes" id="UP000784294"/>
    </source>
</evidence>
<name>A0A448XG58_9PLAT</name>
<feature type="DNA-binding region" description="Homeobox" evidence="1">
    <location>
        <begin position="280"/>
        <end position="327"/>
    </location>
</feature>
<dbReference type="Proteomes" id="UP000784294">
    <property type="component" value="Unassembled WGS sequence"/>
</dbReference>
<feature type="domain" description="Homeobox" evidence="4">
    <location>
        <begin position="278"/>
        <end position="326"/>
    </location>
</feature>
<keyword evidence="1 2" id="KW-0371">Homeobox</keyword>
<feature type="region of interest" description="Disordered" evidence="3">
    <location>
        <begin position="102"/>
        <end position="140"/>
    </location>
</feature>
<dbReference type="EMBL" id="CAAALY010250994">
    <property type="protein sequence ID" value="VEL35921.1"/>
    <property type="molecule type" value="Genomic_DNA"/>
</dbReference>
<dbReference type="InterPro" id="IPR043562">
    <property type="entry name" value="RAX/RAX2"/>
</dbReference>
<feature type="compositionally biased region" description="Polar residues" evidence="3">
    <location>
        <begin position="217"/>
        <end position="230"/>
    </location>
</feature>
<evidence type="ECO:0000313" key="5">
    <source>
        <dbReference type="EMBL" id="VEL35921.1"/>
    </source>
</evidence>
<dbReference type="SMART" id="SM00389">
    <property type="entry name" value="HOX"/>
    <property type="match status" value="1"/>
</dbReference>
<organism evidence="5 6">
    <name type="scientific">Protopolystoma xenopodis</name>
    <dbReference type="NCBI Taxonomy" id="117903"/>
    <lineage>
        <taxon>Eukaryota</taxon>
        <taxon>Metazoa</taxon>
        <taxon>Spiralia</taxon>
        <taxon>Lophotrochozoa</taxon>
        <taxon>Platyhelminthes</taxon>
        <taxon>Monogenea</taxon>
        <taxon>Polyopisthocotylea</taxon>
        <taxon>Polystomatidea</taxon>
        <taxon>Polystomatidae</taxon>
        <taxon>Protopolystoma</taxon>
    </lineage>
</organism>
<gene>
    <name evidence="5" type="ORF">PXEA_LOCUS29361</name>
</gene>
<keyword evidence="1 2" id="KW-0238">DNA-binding</keyword>
<feature type="compositionally biased region" description="Low complexity" evidence="3">
    <location>
        <begin position="105"/>
        <end position="114"/>
    </location>
</feature>
<dbReference type="SUPFAM" id="SSF46689">
    <property type="entry name" value="Homeodomain-like"/>
    <property type="match status" value="1"/>
</dbReference>
<keyword evidence="6" id="KW-1185">Reference proteome</keyword>
<dbReference type="Gene3D" id="1.10.10.60">
    <property type="entry name" value="Homeodomain-like"/>
    <property type="match status" value="1"/>
</dbReference>
<evidence type="ECO:0000256" key="3">
    <source>
        <dbReference type="SAM" id="MobiDB-lite"/>
    </source>
</evidence>
<dbReference type="AlphaFoldDB" id="A0A448XG58"/>
<comment type="subcellular location">
    <subcellularLocation>
        <location evidence="1 2">Nucleus</location>
    </subcellularLocation>
</comment>
<dbReference type="PROSITE" id="PS50071">
    <property type="entry name" value="HOMEOBOX_2"/>
    <property type="match status" value="1"/>
</dbReference>
<dbReference type="CDD" id="cd00086">
    <property type="entry name" value="homeodomain"/>
    <property type="match status" value="1"/>
</dbReference>
<feature type="compositionally biased region" description="Acidic residues" evidence="3">
    <location>
        <begin position="180"/>
        <end position="193"/>
    </location>
</feature>
<proteinExistence type="predicted"/>
<dbReference type="PANTHER" id="PTHR46271">
    <property type="entry name" value="HOMEOBOX PROTEIN, PUTATIVE-RELATED"/>
    <property type="match status" value="1"/>
</dbReference>
<reference evidence="5" key="1">
    <citation type="submission" date="2018-11" db="EMBL/GenBank/DDBJ databases">
        <authorList>
            <consortium name="Pathogen Informatics"/>
        </authorList>
    </citation>
    <scope>NUCLEOTIDE SEQUENCE</scope>
</reference>
<dbReference type="GO" id="GO:0000978">
    <property type="term" value="F:RNA polymerase II cis-regulatory region sequence-specific DNA binding"/>
    <property type="evidence" value="ECO:0007669"/>
    <property type="project" value="TreeGrafter"/>
</dbReference>
<keyword evidence="1 2" id="KW-0539">Nucleus</keyword>
<protein>
    <recommendedName>
        <fullName evidence="4">Homeobox domain-containing protein</fullName>
    </recommendedName>
</protein>
<dbReference type="GO" id="GO:0005634">
    <property type="term" value="C:nucleus"/>
    <property type="evidence" value="ECO:0007669"/>
    <property type="project" value="UniProtKB-SubCell"/>
</dbReference>
<evidence type="ECO:0000256" key="1">
    <source>
        <dbReference type="PROSITE-ProRule" id="PRU00108"/>
    </source>
</evidence>
<evidence type="ECO:0000259" key="4">
    <source>
        <dbReference type="PROSITE" id="PS50071"/>
    </source>
</evidence>
<dbReference type="InterPro" id="IPR001356">
    <property type="entry name" value="HD"/>
</dbReference>
<dbReference type="InterPro" id="IPR009057">
    <property type="entry name" value="Homeodomain-like_sf"/>
</dbReference>
<dbReference type="GO" id="GO:0000981">
    <property type="term" value="F:DNA-binding transcription factor activity, RNA polymerase II-specific"/>
    <property type="evidence" value="ECO:0007669"/>
    <property type="project" value="InterPro"/>
</dbReference>